<reference evidence="4" key="1">
    <citation type="submission" date="2022-11" db="UniProtKB">
        <authorList>
            <consortium name="WormBaseParasite"/>
        </authorList>
    </citation>
    <scope>IDENTIFICATION</scope>
</reference>
<feature type="region of interest" description="Disordered" evidence="2">
    <location>
        <begin position="56"/>
        <end position="76"/>
    </location>
</feature>
<name>A0A915E3K1_9BILA</name>
<organism evidence="3 4">
    <name type="scientific">Ditylenchus dipsaci</name>
    <dbReference type="NCBI Taxonomy" id="166011"/>
    <lineage>
        <taxon>Eukaryota</taxon>
        <taxon>Metazoa</taxon>
        <taxon>Ecdysozoa</taxon>
        <taxon>Nematoda</taxon>
        <taxon>Chromadorea</taxon>
        <taxon>Rhabditida</taxon>
        <taxon>Tylenchina</taxon>
        <taxon>Tylenchomorpha</taxon>
        <taxon>Sphaerularioidea</taxon>
        <taxon>Anguinidae</taxon>
        <taxon>Anguininae</taxon>
        <taxon>Ditylenchus</taxon>
    </lineage>
</organism>
<proteinExistence type="predicted"/>
<dbReference type="AlphaFoldDB" id="A0A915E3K1"/>
<evidence type="ECO:0000256" key="1">
    <source>
        <dbReference type="SAM" id="Coils"/>
    </source>
</evidence>
<sequence length="237" mass="26072">MTGLVNEQLMRKSRRSPSTRVRCGVVTVYHFTVIKEKKDFEKATTTTGPPGCCCSSSSAASEAPSTSAPDVLTTDRSPSARCENEVKFLREMIKEKEKMISKLMSLLQQESLEGQSTQNWLDSAGVVFKALYKFSTCLLVPLVIYAIKLLLETLKTAKKAEEKATPSEKIVDFALKTLGSITKGLKKKRAHLGSSSAEKAGTSLNLISQSETDLKFRLSRVNGPDASFMVQIHSKWS</sequence>
<feature type="coiled-coil region" evidence="1">
    <location>
        <begin position="79"/>
        <end position="113"/>
    </location>
</feature>
<protein>
    <submittedName>
        <fullName evidence="4">Uncharacterized protein</fullName>
    </submittedName>
</protein>
<evidence type="ECO:0000313" key="4">
    <source>
        <dbReference type="WBParaSite" id="jg26101"/>
    </source>
</evidence>
<accession>A0A915E3K1</accession>
<evidence type="ECO:0000313" key="3">
    <source>
        <dbReference type="Proteomes" id="UP000887574"/>
    </source>
</evidence>
<evidence type="ECO:0000256" key="2">
    <source>
        <dbReference type="SAM" id="MobiDB-lite"/>
    </source>
</evidence>
<keyword evidence="1" id="KW-0175">Coiled coil</keyword>
<dbReference type="WBParaSite" id="jg26101">
    <property type="protein sequence ID" value="jg26101"/>
    <property type="gene ID" value="jg26101"/>
</dbReference>
<keyword evidence="3" id="KW-1185">Reference proteome</keyword>
<dbReference type="Proteomes" id="UP000887574">
    <property type="component" value="Unplaced"/>
</dbReference>
<feature type="compositionally biased region" description="Low complexity" evidence="2">
    <location>
        <begin position="56"/>
        <end position="69"/>
    </location>
</feature>